<dbReference type="Pfam" id="PF02801">
    <property type="entry name" value="Ketoacyl-synt_C"/>
    <property type="match status" value="1"/>
</dbReference>
<dbReference type="InterPro" id="IPR016035">
    <property type="entry name" value="Acyl_Trfase/lysoPLipase"/>
</dbReference>
<evidence type="ECO:0000259" key="9">
    <source>
        <dbReference type="PROSITE" id="PS50075"/>
    </source>
</evidence>
<dbReference type="Pfam" id="PF00550">
    <property type="entry name" value="PP-binding"/>
    <property type="match status" value="1"/>
</dbReference>
<reference evidence="12 13" key="1">
    <citation type="journal article" date="2012" name="PLoS Pathog.">
        <title>Diverse lifestyles and strategies of plant pathogenesis encoded in the genomes of eighteen Dothideomycetes fungi.</title>
        <authorList>
            <person name="Ohm R.A."/>
            <person name="Feau N."/>
            <person name="Henrissat B."/>
            <person name="Schoch C.L."/>
            <person name="Horwitz B.A."/>
            <person name="Barry K.W."/>
            <person name="Condon B.J."/>
            <person name="Copeland A.C."/>
            <person name="Dhillon B."/>
            <person name="Glaser F."/>
            <person name="Hesse C.N."/>
            <person name="Kosti I."/>
            <person name="LaButti K."/>
            <person name="Lindquist E.A."/>
            <person name="Lucas S."/>
            <person name="Salamov A.A."/>
            <person name="Bradshaw R.E."/>
            <person name="Ciuffetti L."/>
            <person name="Hamelin R.C."/>
            <person name="Kema G.H.J."/>
            <person name="Lawrence C."/>
            <person name="Scott J.A."/>
            <person name="Spatafora J.W."/>
            <person name="Turgeon B.G."/>
            <person name="de Wit P.J.G.M."/>
            <person name="Zhong S."/>
            <person name="Goodwin S.B."/>
            <person name="Grigoriev I.V."/>
        </authorList>
    </citation>
    <scope>NUCLEOTIDE SEQUENCE [LARGE SCALE GENOMIC DNA]</scope>
    <source>
        <strain evidence="13">28A</strain>
    </source>
</reference>
<dbReference type="PROSITE" id="PS52019">
    <property type="entry name" value="PKS_MFAS_DH"/>
    <property type="match status" value="1"/>
</dbReference>
<evidence type="ECO:0000256" key="2">
    <source>
        <dbReference type="ARBA" id="ARBA00022450"/>
    </source>
</evidence>
<dbReference type="Pfam" id="PF14765">
    <property type="entry name" value="PS-DH"/>
    <property type="match status" value="1"/>
</dbReference>
<dbReference type="InterPro" id="IPR049551">
    <property type="entry name" value="PKS_DH_C"/>
</dbReference>
<dbReference type="STRING" id="671987.R0KQ15"/>
<evidence type="ECO:0008006" key="14">
    <source>
        <dbReference type="Google" id="ProtNLM"/>
    </source>
</evidence>
<dbReference type="EMBL" id="KB908482">
    <property type="protein sequence ID" value="EOA91104.1"/>
    <property type="molecule type" value="Genomic_DNA"/>
</dbReference>
<dbReference type="InterPro" id="IPR014043">
    <property type="entry name" value="Acyl_transferase_dom"/>
</dbReference>
<evidence type="ECO:0000256" key="4">
    <source>
        <dbReference type="ARBA" id="ARBA00022603"/>
    </source>
</evidence>
<dbReference type="GO" id="GO:0006633">
    <property type="term" value="P:fatty acid biosynthetic process"/>
    <property type="evidence" value="ECO:0007669"/>
    <property type="project" value="InterPro"/>
</dbReference>
<dbReference type="SMART" id="SM00823">
    <property type="entry name" value="PKS_PP"/>
    <property type="match status" value="1"/>
</dbReference>
<feature type="domain" description="Carrier" evidence="9">
    <location>
        <begin position="1575"/>
        <end position="1649"/>
    </location>
</feature>
<dbReference type="SUPFAM" id="SSF55048">
    <property type="entry name" value="Probable ACP-binding domain of malonyl-CoA ACP transacylase"/>
    <property type="match status" value="1"/>
</dbReference>
<dbReference type="Pfam" id="PF16073">
    <property type="entry name" value="SAT"/>
    <property type="match status" value="1"/>
</dbReference>
<keyword evidence="5" id="KW-0808">Transferase</keyword>
<dbReference type="PROSITE" id="PS00606">
    <property type="entry name" value="KS3_1"/>
    <property type="match status" value="1"/>
</dbReference>
<dbReference type="InterPro" id="IPR041068">
    <property type="entry name" value="HTH_51"/>
</dbReference>
<dbReference type="GO" id="GO:0008168">
    <property type="term" value="F:methyltransferase activity"/>
    <property type="evidence" value="ECO:0007669"/>
    <property type="project" value="UniProtKB-KW"/>
</dbReference>
<dbReference type="PROSITE" id="PS00012">
    <property type="entry name" value="PHOSPHOPANTETHEINE"/>
    <property type="match status" value="1"/>
</dbReference>
<gene>
    <name evidence="12" type="ORF">SETTUDRAFT_158567</name>
</gene>
<dbReference type="SMART" id="SM00825">
    <property type="entry name" value="PKS_KS"/>
    <property type="match status" value="1"/>
</dbReference>
<evidence type="ECO:0000256" key="8">
    <source>
        <dbReference type="SAM" id="MobiDB-lite"/>
    </source>
</evidence>
<dbReference type="Gene3D" id="3.40.47.10">
    <property type="match status" value="1"/>
</dbReference>
<dbReference type="SMR" id="R0KQ15"/>
<dbReference type="SMART" id="SM00827">
    <property type="entry name" value="PKS_AT"/>
    <property type="match status" value="1"/>
</dbReference>
<dbReference type="Proteomes" id="UP000016935">
    <property type="component" value="Unassembled WGS sequence"/>
</dbReference>
<dbReference type="InterPro" id="IPR016036">
    <property type="entry name" value="Malonyl_transacylase_ACP-bd"/>
</dbReference>
<evidence type="ECO:0000256" key="5">
    <source>
        <dbReference type="ARBA" id="ARBA00022679"/>
    </source>
</evidence>
<dbReference type="InterPro" id="IPR036736">
    <property type="entry name" value="ACP-like_sf"/>
</dbReference>
<reference evidence="12 13" key="2">
    <citation type="journal article" date="2013" name="PLoS Genet.">
        <title>Comparative genome structure, secondary metabolite, and effector coding capacity across Cochliobolus pathogens.</title>
        <authorList>
            <person name="Condon B.J."/>
            <person name="Leng Y."/>
            <person name="Wu D."/>
            <person name="Bushley K.E."/>
            <person name="Ohm R.A."/>
            <person name="Otillar R."/>
            <person name="Martin J."/>
            <person name="Schackwitz W."/>
            <person name="Grimwood J."/>
            <person name="MohdZainudin N."/>
            <person name="Xue C."/>
            <person name="Wang R."/>
            <person name="Manning V.A."/>
            <person name="Dhillon B."/>
            <person name="Tu Z.J."/>
            <person name="Steffenson B.J."/>
            <person name="Salamov A."/>
            <person name="Sun H."/>
            <person name="Lowry S."/>
            <person name="LaButti K."/>
            <person name="Han J."/>
            <person name="Copeland A."/>
            <person name="Lindquist E."/>
            <person name="Barry K."/>
            <person name="Schmutz J."/>
            <person name="Baker S.E."/>
            <person name="Ciuffetti L.M."/>
            <person name="Grigoriev I.V."/>
            <person name="Zhong S."/>
            <person name="Turgeon B.G."/>
        </authorList>
    </citation>
    <scope>NUCLEOTIDE SEQUENCE [LARGE SCALE GENOMIC DNA]</scope>
    <source>
        <strain evidence="13">28A</strain>
    </source>
</reference>
<evidence type="ECO:0000256" key="7">
    <source>
        <dbReference type="PROSITE-ProRule" id="PRU01363"/>
    </source>
</evidence>
<name>R0KQ15_EXST2</name>
<dbReference type="InterPro" id="IPR001227">
    <property type="entry name" value="Ac_transferase_dom_sf"/>
</dbReference>
<dbReference type="Gene3D" id="3.30.70.3290">
    <property type="match status" value="1"/>
</dbReference>
<evidence type="ECO:0000259" key="10">
    <source>
        <dbReference type="PROSITE" id="PS52004"/>
    </source>
</evidence>
<keyword evidence="4" id="KW-0489">Methyltransferase</keyword>
<dbReference type="GO" id="GO:0004315">
    <property type="term" value="F:3-oxoacyl-[acyl-carrier-protein] synthase activity"/>
    <property type="evidence" value="ECO:0007669"/>
    <property type="project" value="InterPro"/>
</dbReference>
<dbReference type="GO" id="GO:0044550">
    <property type="term" value="P:secondary metabolite biosynthetic process"/>
    <property type="evidence" value="ECO:0007669"/>
    <property type="project" value="TreeGrafter"/>
</dbReference>
<dbReference type="SUPFAM" id="SSF52151">
    <property type="entry name" value="FabD/lysophospholipase-like"/>
    <property type="match status" value="1"/>
</dbReference>
<sequence length="2358" mass="258952">MTFTGHTHPKYRIVLFGPQKAEWTPGRLSDLTSALSKDIRLSTLRESLRTLPSLWPLLQGIYGSGHELAAASKLQNLSDLAAGSVTLDPTEFSNTELAPLTVVSQIAHWIQVQGDAFDQCEAAQGFCIGFLSAAAISSSNNKDTFDRYVSNAVRLAACLGVIVDIENMSHATPGDSAITLSVRCKTQADRAYLDLCLGNIPKAYVSCITDKNEFTVTLPQSRQETLSSRLNEAGIAAVTVGICGSYHHEKHRQAAKQLSELCASHADLQLPDAKHLRLPLRSTASTECILAGALHDVAIQLILCEHVQWFQTIKNTVGDHGLDQVQLMSFGNTPCIPRSLSHKSLERQPYHTCEEDGEAEEIAIIGMACRFPQSDDLDEFWQLLRDGKTAIGSMPLDRFDPARLTREPKLATFWGNFLDNPDAFDHNFFGISGREAKSMDPQQRLALQVAYQAMESAGYCGKQMPTDVGCYLGVGSVDYDANVASRDANSFAATGTLRAFISGRISHFFGWEGPSLTIDTACSSSAVAIHTARKALLSGECSVAIAGGVNVITSPTMHQNLAAASFLNTKGHSRAFDDDASGYCRGEGSGIVVLKPLSKALADNDRVLAVLSSSAVNQNSNCTSITVPDSKSQRSLYQRVLEEAKIQPEEVTYVEAHGTGTQVGDPIEFESIRTIFMQQPRSEGVFVGSVKDNIGHAEAASGSAGVIKVLLMMQHKMIPKQANFKSINRRIRLCEGISVPTTTMSWTAPRRIALVNNYGAAGSNAALLIREYQPVRTDYTESRSTTYPVLFSAKSDISLNAFKEKLKQYLAGQDVPLGSLAFNLSMANNSSLERRMGFCGNDRRSALLAIDEAHSKNIAKSPVVLCFGGQNGNSVSVSRQLYDNCDLFKTHLIACGQSWIDSGLEVDTMIGHSFGQLTALCLSGSISLEDTFRLVAGRARLVRDNWSSERGSMLAVECDHDDLNNIIEKINSQSKNRVEVACYNGPRSFILAGDAESISRANMECKGFKTMTLPNDHAYHSHLTDNILQDLYKLAEIIHIRHPQIRVETCTSGSSWSEFGPGNIVQHTRQPVYFNEAINRITSRLPSAVWLEAGSATPVISMIQRITNKPSRCDMFVSMQLGNTADSTANLANATCKLWNAGQDVQHWLFHRSSSYRYRNINLPPYQFEKSSHWLPLEPAPLANGLGFKTTTTLVELVNTTGTKSGEHVFVVNTQSTMFQLAARGHAVTSQSLCPASMYMEMVAQSADIISKRSDTTSHFPHLQKLSLSAPLGLGDSLATIIHLHKTRNEDTWDFTISSQESVESRKGQTLHASGTFHWQKVNDPDTERRIQLLSRLGKHQVKESSYISGVSGTMVYDCFNEVVDYADYYRGVHNVSAYGCNATGLVKVPLEQPASLSAGICDPIILDNFLQVSGIHCNTLSNRDKSTVLMCTSIDEIIFSPASFSAKGNSREWTVYTHFEEHNSNTRTNDLFVYDNRSGCMVVAIIGANFHAVAMKSLIRTLTRLNKTTGTTAKALTGKIVTPTSSSDVDEANDSGYSSEPLGEESKPGSSEADVVSSLTSKLDQISSKTHKFSDTLTKVRTMFSQIIEIPVESITPTTTLDALGVDSLLVTEVLADLSSLFGTPISQQEFFECSDVLAVANLVGNINGTIEKVDPAEEVATAEGVNLASTAQASFNECSVSYDEHSDATRFTGFYENVFPVQSELVVVYVLEAFAKLGCDLRQLAPNEILPTFEYQSRHTKLVSQLHNILVDAKLVTGTGNGEYSRSEKPLPTSSPTELTESIIQNFPQHTSEMKLLHTTAHKLADCLTGVENPIALIFQNAEARALLGDVYTNAPMFKTGTLQLTEYLTSVLVKMEGKRKLRILELGAGTGGTTKTVVETLAKHGASFTYTFTDLSPSLVTQASRKFSQWPFMEFMVVDIEKEPRPEFLGTYDIVLSTNCIHATKDLVASTTHIRKMLKPDGLLCLVELTRNLYWFDLVFGLLEGWWLFTDGRQHALATEQRWQQDLNTAGFRWVDWSRSPGKESDLLRVITASAMQPSLLDTSKNLTLRQTFPFKEVDGLQLFADLYYPNKQIDARRKLPVEVTLTEGPMADAADALYWIKTSLPGLPLARKDIVIDTTNVVVVGWSTGGHLATTLSWSSMARGIDPPNAILAFYCPLDYEDDFWTLPNIPQGASGSQVDAYDLDSRIWDGGVFDRPITKYNISPSKRALGGWMAKMDPRSRLALHMNCQGRTLHVLLNGLDKRTQKEPDAPSKSQILSISPLAQIRAGNYTTPTFIIHPRNDDLIPWKQAERTWQALKDRNVDAELRIVDGVPHLFDLKGLASIDKDARTAVLDGYDFLCRHVGLTLCSPMAS</sequence>
<dbReference type="InterPro" id="IPR049900">
    <property type="entry name" value="PKS_mFAS_DH"/>
</dbReference>
<evidence type="ECO:0000256" key="1">
    <source>
        <dbReference type="ARBA" id="ARBA00005179"/>
    </source>
</evidence>
<dbReference type="InterPro" id="IPR018201">
    <property type="entry name" value="Ketoacyl_synth_AS"/>
</dbReference>
<dbReference type="eggNOG" id="KOG1202">
    <property type="taxonomic scope" value="Eukaryota"/>
</dbReference>
<dbReference type="Gene3D" id="3.10.129.110">
    <property type="entry name" value="Polyketide synthase dehydratase"/>
    <property type="match status" value="1"/>
</dbReference>
<dbReference type="GO" id="GO:0032259">
    <property type="term" value="P:methylation"/>
    <property type="evidence" value="ECO:0007669"/>
    <property type="project" value="UniProtKB-KW"/>
</dbReference>
<dbReference type="Gene3D" id="1.10.1200.10">
    <property type="entry name" value="ACP-like"/>
    <property type="match status" value="1"/>
</dbReference>
<dbReference type="Gene3D" id="3.40.50.1820">
    <property type="entry name" value="alpha/beta hydrolase"/>
    <property type="match status" value="1"/>
</dbReference>
<accession>R0KQ15</accession>
<comment type="pathway">
    <text evidence="1">Secondary metabolite biosynthesis.</text>
</comment>
<feature type="region of interest" description="Disordered" evidence="8">
    <location>
        <begin position="1523"/>
        <end position="1552"/>
    </location>
</feature>
<dbReference type="SUPFAM" id="SSF53901">
    <property type="entry name" value="Thiolase-like"/>
    <property type="match status" value="1"/>
</dbReference>
<dbReference type="GeneID" id="19397836"/>
<dbReference type="Pfam" id="PF00698">
    <property type="entry name" value="Acyl_transf_1"/>
    <property type="match status" value="1"/>
</dbReference>
<keyword evidence="6" id="KW-0511">Multifunctional enzyme</keyword>
<dbReference type="InterPro" id="IPR009081">
    <property type="entry name" value="PP-bd_ACP"/>
</dbReference>
<dbReference type="PANTHER" id="PTHR43775:SF21">
    <property type="entry name" value="NON-REDUCING POLYKETIDE SYNTHASE AUSA-RELATED"/>
    <property type="match status" value="1"/>
</dbReference>
<dbReference type="SUPFAM" id="SSF53335">
    <property type="entry name" value="S-adenosyl-L-methionine-dependent methyltransferases"/>
    <property type="match status" value="1"/>
</dbReference>
<dbReference type="GO" id="GO:0004312">
    <property type="term" value="F:fatty acid synthase activity"/>
    <property type="evidence" value="ECO:0007669"/>
    <property type="project" value="TreeGrafter"/>
</dbReference>
<feature type="domain" description="Ketosynthase family 3 (KS3)" evidence="10">
    <location>
        <begin position="359"/>
        <end position="771"/>
    </location>
</feature>
<feature type="active site" description="Proton donor; for dehydratase activity" evidence="7">
    <location>
        <position position="1408"/>
    </location>
</feature>
<dbReference type="PANTHER" id="PTHR43775">
    <property type="entry name" value="FATTY ACID SYNTHASE"/>
    <property type="match status" value="1"/>
</dbReference>
<dbReference type="PROSITE" id="PS50075">
    <property type="entry name" value="CARRIER"/>
    <property type="match status" value="1"/>
</dbReference>
<dbReference type="Pfam" id="PF08242">
    <property type="entry name" value="Methyltransf_12"/>
    <property type="match status" value="1"/>
</dbReference>
<evidence type="ECO:0000259" key="11">
    <source>
        <dbReference type="PROSITE" id="PS52019"/>
    </source>
</evidence>
<dbReference type="Gene3D" id="3.40.50.150">
    <property type="entry name" value="Vaccinia Virus protein VP39"/>
    <property type="match status" value="1"/>
</dbReference>
<dbReference type="InterPro" id="IPR006162">
    <property type="entry name" value="Ppantetheine_attach_site"/>
</dbReference>
<dbReference type="InterPro" id="IPR042104">
    <property type="entry name" value="PKS_dehydratase_sf"/>
</dbReference>
<keyword evidence="13" id="KW-1185">Reference proteome</keyword>
<proteinExistence type="predicted"/>
<dbReference type="OrthoDB" id="429813at2759"/>
<dbReference type="InterPro" id="IPR029058">
    <property type="entry name" value="AB_hydrolase_fold"/>
</dbReference>
<dbReference type="InterPro" id="IPR029063">
    <property type="entry name" value="SAM-dependent_MTases_sf"/>
</dbReference>
<evidence type="ECO:0000313" key="13">
    <source>
        <dbReference type="Proteomes" id="UP000016935"/>
    </source>
</evidence>
<dbReference type="InterPro" id="IPR014030">
    <property type="entry name" value="Ketoacyl_synth_N"/>
</dbReference>
<dbReference type="InterPro" id="IPR032088">
    <property type="entry name" value="SAT"/>
</dbReference>
<dbReference type="GO" id="GO:0031177">
    <property type="term" value="F:phosphopantetheine binding"/>
    <property type="evidence" value="ECO:0007669"/>
    <property type="project" value="InterPro"/>
</dbReference>
<organism evidence="12 13">
    <name type="scientific">Exserohilum turcicum (strain 28A)</name>
    <name type="common">Northern leaf blight fungus</name>
    <name type="synonym">Setosphaeria turcica</name>
    <dbReference type="NCBI Taxonomy" id="671987"/>
    <lineage>
        <taxon>Eukaryota</taxon>
        <taxon>Fungi</taxon>
        <taxon>Dikarya</taxon>
        <taxon>Ascomycota</taxon>
        <taxon>Pezizomycotina</taxon>
        <taxon>Dothideomycetes</taxon>
        <taxon>Pleosporomycetidae</taxon>
        <taxon>Pleosporales</taxon>
        <taxon>Pleosporineae</taxon>
        <taxon>Pleosporaceae</taxon>
        <taxon>Exserohilum</taxon>
    </lineage>
</organism>
<evidence type="ECO:0000256" key="6">
    <source>
        <dbReference type="ARBA" id="ARBA00023268"/>
    </source>
</evidence>
<dbReference type="SUPFAM" id="SSF47336">
    <property type="entry name" value="ACP-like"/>
    <property type="match status" value="1"/>
</dbReference>
<dbReference type="Pfam" id="PF00109">
    <property type="entry name" value="ketoacyl-synt"/>
    <property type="match status" value="1"/>
</dbReference>
<dbReference type="SUPFAM" id="SSF53474">
    <property type="entry name" value="alpha/beta-Hydrolases"/>
    <property type="match status" value="1"/>
</dbReference>
<dbReference type="InterPro" id="IPR050091">
    <property type="entry name" value="PKS_NRPS_Biosynth_Enz"/>
</dbReference>
<protein>
    <recommendedName>
        <fullName evidence="14">Polyketide synthase</fullName>
    </recommendedName>
</protein>
<feature type="region of interest" description="N-terminal hotdog fold" evidence="7">
    <location>
        <begin position="1192"/>
        <end position="1324"/>
    </location>
</feature>
<dbReference type="InterPro" id="IPR016039">
    <property type="entry name" value="Thiolase-like"/>
</dbReference>
<evidence type="ECO:0000256" key="3">
    <source>
        <dbReference type="ARBA" id="ARBA00022553"/>
    </source>
</evidence>
<feature type="region of interest" description="C-terminal hotdog fold" evidence="7">
    <location>
        <begin position="1347"/>
        <end position="1500"/>
    </location>
</feature>
<dbReference type="InterPro" id="IPR013217">
    <property type="entry name" value="Methyltransf_12"/>
</dbReference>
<keyword evidence="2" id="KW-0596">Phosphopantetheine</keyword>
<dbReference type="CDD" id="cd00833">
    <property type="entry name" value="PKS"/>
    <property type="match status" value="1"/>
</dbReference>
<dbReference type="HOGENOM" id="CLU_000022_6_3_1"/>
<dbReference type="InterPro" id="IPR020841">
    <property type="entry name" value="PKS_Beta-ketoAc_synthase_dom"/>
</dbReference>
<feature type="domain" description="PKS/mFAS DH" evidence="11">
    <location>
        <begin position="1192"/>
        <end position="1500"/>
    </location>
</feature>
<dbReference type="Gene3D" id="3.40.366.10">
    <property type="entry name" value="Malonyl-Coenzyme A Acyl Carrier Protein, domain 2"/>
    <property type="match status" value="2"/>
</dbReference>
<keyword evidence="3" id="KW-0597">Phosphoprotein</keyword>
<feature type="active site" description="Proton acceptor; for dehydratase activity" evidence="7">
    <location>
        <position position="1226"/>
    </location>
</feature>
<dbReference type="RefSeq" id="XP_008021751.1">
    <property type="nucleotide sequence ID" value="XM_008023560.1"/>
</dbReference>
<dbReference type="PROSITE" id="PS52004">
    <property type="entry name" value="KS3_2"/>
    <property type="match status" value="1"/>
</dbReference>
<dbReference type="InterPro" id="IPR020806">
    <property type="entry name" value="PKS_PP-bd"/>
</dbReference>
<dbReference type="InterPro" id="IPR014031">
    <property type="entry name" value="Ketoacyl_synth_C"/>
</dbReference>
<dbReference type="Pfam" id="PF18558">
    <property type="entry name" value="HTH_51"/>
    <property type="match status" value="1"/>
</dbReference>
<evidence type="ECO:0000313" key="12">
    <source>
        <dbReference type="EMBL" id="EOA91104.1"/>
    </source>
</evidence>